<evidence type="ECO:0000256" key="2">
    <source>
        <dbReference type="SAM" id="MobiDB-lite"/>
    </source>
</evidence>
<dbReference type="PANTHER" id="PTHR11895:SF7">
    <property type="entry name" value="GLUTAMYL-TRNA(GLN) AMIDOTRANSFERASE SUBUNIT A, MITOCHONDRIAL"/>
    <property type="match status" value="1"/>
</dbReference>
<dbReference type="Pfam" id="PF01425">
    <property type="entry name" value="Amidase"/>
    <property type="match status" value="1"/>
</dbReference>
<proteinExistence type="inferred from homology"/>
<dbReference type="InterPro" id="IPR036928">
    <property type="entry name" value="AS_sf"/>
</dbReference>
<keyword evidence="4" id="KW-0808">Transferase</keyword>
<feature type="domain" description="Amidase" evidence="3">
    <location>
        <begin position="1"/>
        <end position="126"/>
    </location>
</feature>
<dbReference type="GO" id="GO:0016740">
    <property type="term" value="F:transferase activity"/>
    <property type="evidence" value="ECO:0007669"/>
    <property type="project" value="UniProtKB-KW"/>
</dbReference>
<evidence type="ECO:0000313" key="4">
    <source>
        <dbReference type="EMBL" id="PIZ95656.1"/>
    </source>
</evidence>
<protein>
    <submittedName>
        <fullName evidence="4">Asp-tRNA(Asn)/Glu-tRNA(Gln) amidotransferase GatCAB subunit A</fullName>
        <ecNumber evidence="4">6.3.5.-</ecNumber>
    </submittedName>
</protein>
<accession>A0A2M7V9W8</accession>
<evidence type="ECO:0000259" key="3">
    <source>
        <dbReference type="Pfam" id="PF01425"/>
    </source>
</evidence>
<keyword evidence="4" id="KW-0436">Ligase</keyword>
<sequence>VNSYLEIIKEKNKEINAFLEIYNDIDEQVKKAEEMFKNNTATLMTGIPVALKDNMLFEGHTVSAGSKILENYKATYDSGVVKQLKSQGVVFLGRTNMDEFAMGSSTETSAYGNTKNPLDYSRVPGG</sequence>
<dbReference type="Proteomes" id="UP000231453">
    <property type="component" value="Unassembled WGS sequence"/>
</dbReference>
<comment type="similarity">
    <text evidence="1">Belongs to the amidase family.</text>
</comment>
<feature type="non-terminal residue" evidence="4">
    <location>
        <position position="1"/>
    </location>
</feature>
<dbReference type="Gene3D" id="3.90.1300.10">
    <property type="entry name" value="Amidase signature (AS) domain"/>
    <property type="match status" value="1"/>
</dbReference>
<reference evidence="5" key="1">
    <citation type="submission" date="2017-09" db="EMBL/GenBank/DDBJ databases">
        <title>Depth-based differentiation of microbial function through sediment-hosted aquifers and enrichment of novel symbionts in the deep terrestrial subsurface.</title>
        <authorList>
            <person name="Probst A.J."/>
            <person name="Ladd B."/>
            <person name="Jarett J.K."/>
            <person name="Geller-Mcgrath D.E."/>
            <person name="Sieber C.M.K."/>
            <person name="Emerson J.B."/>
            <person name="Anantharaman K."/>
            <person name="Thomas B.C."/>
            <person name="Malmstrom R."/>
            <person name="Stieglmeier M."/>
            <person name="Klingl A."/>
            <person name="Woyke T."/>
            <person name="Ryan C.M."/>
            <person name="Banfield J.F."/>
        </authorList>
    </citation>
    <scope>NUCLEOTIDE SEQUENCE [LARGE SCALE GENOMIC DNA]</scope>
</reference>
<comment type="caution">
    <text evidence="4">The sequence shown here is derived from an EMBL/GenBank/DDBJ whole genome shotgun (WGS) entry which is preliminary data.</text>
</comment>
<evidence type="ECO:0000256" key="1">
    <source>
        <dbReference type="ARBA" id="ARBA00009199"/>
    </source>
</evidence>
<dbReference type="EMBL" id="PFPL01000048">
    <property type="protein sequence ID" value="PIZ95656.1"/>
    <property type="molecule type" value="Genomic_DNA"/>
</dbReference>
<dbReference type="InterPro" id="IPR023631">
    <property type="entry name" value="Amidase_dom"/>
</dbReference>
<evidence type="ECO:0000313" key="5">
    <source>
        <dbReference type="Proteomes" id="UP000231453"/>
    </source>
</evidence>
<dbReference type="GO" id="GO:0016874">
    <property type="term" value="F:ligase activity"/>
    <property type="evidence" value="ECO:0007669"/>
    <property type="project" value="UniProtKB-KW"/>
</dbReference>
<dbReference type="InterPro" id="IPR000120">
    <property type="entry name" value="Amidase"/>
</dbReference>
<gene>
    <name evidence="4" type="primary">gatA</name>
    <name evidence="4" type="ORF">COX80_03890</name>
</gene>
<dbReference type="PANTHER" id="PTHR11895">
    <property type="entry name" value="TRANSAMIDASE"/>
    <property type="match status" value="1"/>
</dbReference>
<name>A0A2M7V9W8_9BACT</name>
<dbReference type="EC" id="6.3.5.-" evidence="4"/>
<feature type="compositionally biased region" description="Polar residues" evidence="2">
    <location>
        <begin position="105"/>
        <end position="116"/>
    </location>
</feature>
<feature type="non-terminal residue" evidence="4">
    <location>
        <position position="126"/>
    </location>
</feature>
<organism evidence="4 5">
    <name type="scientific">Candidatus Magasanikbacteria bacterium CG_4_10_14_0_2_um_filter_33_14</name>
    <dbReference type="NCBI Taxonomy" id="1974636"/>
    <lineage>
        <taxon>Bacteria</taxon>
        <taxon>Candidatus Magasanikiibacteriota</taxon>
    </lineage>
</organism>
<dbReference type="SUPFAM" id="SSF75304">
    <property type="entry name" value="Amidase signature (AS) enzymes"/>
    <property type="match status" value="1"/>
</dbReference>
<dbReference type="AlphaFoldDB" id="A0A2M7V9W8"/>
<feature type="region of interest" description="Disordered" evidence="2">
    <location>
        <begin position="105"/>
        <end position="126"/>
    </location>
</feature>